<feature type="compositionally biased region" description="Low complexity" evidence="1">
    <location>
        <begin position="148"/>
        <end position="163"/>
    </location>
</feature>
<feature type="domain" description="Alpha-L-arabinofuranosidase B arabinose-binding" evidence="3">
    <location>
        <begin position="178"/>
        <end position="297"/>
    </location>
</feature>
<dbReference type="InterPro" id="IPR036195">
    <property type="entry name" value="AbfB_ABD_sf"/>
</dbReference>
<feature type="region of interest" description="Disordered" evidence="1">
    <location>
        <begin position="1"/>
        <end position="40"/>
    </location>
</feature>
<organism evidence="4 5">
    <name type="scientific">Actinoplanes sichuanensis</name>
    <dbReference type="NCBI Taxonomy" id="512349"/>
    <lineage>
        <taxon>Bacteria</taxon>
        <taxon>Bacillati</taxon>
        <taxon>Actinomycetota</taxon>
        <taxon>Actinomycetes</taxon>
        <taxon>Micromonosporales</taxon>
        <taxon>Micromonosporaceae</taxon>
        <taxon>Actinoplanes</taxon>
    </lineage>
</organism>
<dbReference type="Proteomes" id="UP001597183">
    <property type="component" value="Unassembled WGS sequence"/>
</dbReference>
<evidence type="ECO:0000256" key="2">
    <source>
        <dbReference type="SAM" id="Phobius"/>
    </source>
</evidence>
<keyword evidence="2" id="KW-1133">Transmembrane helix</keyword>
<evidence type="ECO:0000313" key="4">
    <source>
        <dbReference type="EMBL" id="MFD1363763.1"/>
    </source>
</evidence>
<dbReference type="CDD" id="cd23399">
    <property type="entry name" value="beta-trefoil_ABD_ABFB"/>
    <property type="match status" value="1"/>
</dbReference>
<comment type="caution">
    <text evidence="4">The sequence shown here is derived from an EMBL/GenBank/DDBJ whole genome shotgun (WGS) entry which is preliminary data.</text>
</comment>
<reference evidence="5" key="1">
    <citation type="journal article" date="2019" name="Int. J. Syst. Evol. Microbiol.">
        <title>The Global Catalogue of Microorganisms (GCM) 10K type strain sequencing project: providing services to taxonomists for standard genome sequencing and annotation.</title>
        <authorList>
            <consortium name="The Broad Institute Genomics Platform"/>
            <consortium name="The Broad Institute Genome Sequencing Center for Infectious Disease"/>
            <person name="Wu L."/>
            <person name="Ma J."/>
        </authorList>
    </citation>
    <scope>NUCLEOTIDE SEQUENCE [LARGE SCALE GENOMIC DNA]</scope>
    <source>
        <strain evidence="5">CCM 7526</strain>
    </source>
</reference>
<feature type="transmembrane region" description="Helical" evidence="2">
    <location>
        <begin position="59"/>
        <end position="79"/>
    </location>
</feature>
<dbReference type="Pfam" id="PF05270">
    <property type="entry name" value="AbfB"/>
    <property type="match status" value="1"/>
</dbReference>
<evidence type="ECO:0000259" key="3">
    <source>
        <dbReference type="Pfam" id="PF05270"/>
    </source>
</evidence>
<sequence>MPEDDTRNGLRVGGWIPPYSPGGDPAGPIRPTAHPQDNAPHYRDSFPRLRGQGTMRPRLVLAAALCLACAATAAIAVVLDASRKPEPVAAEFEYPALPGQALPAFPPALDSEDVGEVPVSVQPSPTDTTVPPTHTRRYTPPPATSPVATRTTTKPPATTRPTTAAPVRLSVGSTVGLEASDRPGDRVRHRNYRGRLDAISASSSSGERADAAFRVRTGLGDDNCVSLESVNFPGYYLRHRNFEIRLDRNDGSALFRQDATFCPVTIRQGAALALRSTNYPRHYVVADDDWLKIVETTAARATAFTPRTAL</sequence>
<dbReference type="Gene3D" id="2.80.10.50">
    <property type="match status" value="1"/>
</dbReference>
<proteinExistence type="predicted"/>
<dbReference type="SUPFAM" id="SSF110221">
    <property type="entry name" value="AbfB domain"/>
    <property type="match status" value="1"/>
</dbReference>
<dbReference type="RefSeq" id="WP_317786826.1">
    <property type="nucleotide sequence ID" value="NZ_AP028461.1"/>
</dbReference>
<keyword evidence="5" id="KW-1185">Reference proteome</keyword>
<feature type="region of interest" description="Disordered" evidence="1">
    <location>
        <begin position="114"/>
        <end position="163"/>
    </location>
</feature>
<accession>A0ABW4A0T0</accession>
<name>A0ABW4A0T0_9ACTN</name>
<dbReference type="EMBL" id="JBHTMK010000002">
    <property type="protein sequence ID" value="MFD1363763.1"/>
    <property type="molecule type" value="Genomic_DNA"/>
</dbReference>
<dbReference type="InterPro" id="IPR007934">
    <property type="entry name" value="AbfB_ABD"/>
</dbReference>
<gene>
    <name evidence="4" type="ORF">ACFQ5G_00240</name>
</gene>
<evidence type="ECO:0000256" key="1">
    <source>
        <dbReference type="SAM" id="MobiDB-lite"/>
    </source>
</evidence>
<keyword evidence="2" id="KW-0812">Transmembrane</keyword>
<protein>
    <submittedName>
        <fullName evidence="4">AbfB domain-containing protein</fullName>
    </submittedName>
</protein>
<evidence type="ECO:0000313" key="5">
    <source>
        <dbReference type="Proteomes" id="UP001597183"/>
    </source>
</evidence>
<keyword evidence="2" id="KW-0472">Membrane</keyword>